<dbReference type="AlphaFoldDB" id="A0A1G1V6R8"/>
<accession>A0A1G1V6R8</accession>
<sequence length="123" mass="13272">MNFKLVFWLVLSLITLVAGAVWFATVLTGKPTVLESSSNVKVVVPESSFDWGTIPYAGGNAVKTFVIKNEGTEVLKLLNIKTSCTCTKAQITTEQGQSPYFSMHPTSSWSGEVSPGKEAQLTV</sequence>
<dbReference type="Gene3D" id="2.60.40.10">
    <property type="entry name" value="Immunoglobulins"/>
    <property type="match status" value="1"/>
</dbReference>
<comment type="caution">
    <text evidence="1">The sequence shown here is derived from an EMBL/GenBank/DDBJ whole genome shotgun (WGS) entry which is preliminary data.</text>
</comment>
<evidence type="ECO:0008006" key="3">
    <source>
        <dbReference type="Google" id="ProtNLM"/>
    </source>
</evidence>
<dbReference type="InterPro" id="IPR013783">
    <property type="entry name" value="Ig-like_fold"/>
</dbReference>
<protein>
    <recommendedName>
        <fullName evidence="3">DUF1573 domain-containing protein</fullName>
    </recommendedName>
</protein>
<proteinExistence type="predicted"/>
<dbReference type="EMBL" id="MHCA01000044">
    <property type="protein sequence ID" value="OGY11086.1"/>
    <property type="molecule type" value="Genomic_DNA"/>
</dbReference>
<feature type="non-terminal residue" evidence="1">
    <location>
        <position position="123"/>
    </location>
</feature>
<dbReference type="InterPro" id="IPR011467">
    <property type="entry name" value="DUF1573"/>
</dbReference>
<gene>
    <name evidence="1" type="ORF">A3F61_04365</name>
</gene>
<dbReference type="Proteomes" id="UP000178272">
    <property type="component" value="Unassembled WGS sequence"/>
</dbReference>
<reference evidence="1 2" key="1">
    <citation type="journal article" date="2016" name="Nat. Commun.">
        <title>Thousands of microbial genomes shed light on interconnected biogeochemical processes in an aquifer system.</title>
        <authorList>
            <person name="Anantharaman K."/>
            <person name="Brown C.T."/>
            <person name="Hug L.A."/>
            <person name="Sharon I."/>
            <person name="Castelle C.J."/>
            <person name="Probst A.J."/>
            <person name="Thomas B.C."/>
            <person name="Singh A."/>
            <person name="Wilkins M.J."/>
            <person name="Karaoz U."/>
            <person name="Brodie E.L."/>
            <person name="Williams K.H."/>
            <person name="Hubbard S.S."/>
            <person name="Banfield J.F."/>
        </authorList>
    </citation>
    <scope>NUCLEOTIDE SEQUENCE [LARGE SCALE GENOMIC DNA]</scope>
</reference>
<dbReference type="Pfam" id="PF07610">
    <property type="entry name" value="DUF1573"/>
    <property type="match status" value="1"/>
</dbReference>
<name>A0A1G1V6R8_9BACT</name>
<dbReference type="STRING" id="1797517.A3F61_04365"/>
<evidence type="ECO:0000313" key="2">
    <source>
        <dbReference type="Proteomes" id="UP000178272"/>
    </source>
</evidence>
<evidence type="ECO:0000313" key="1">
    <source>
        <dbReference type="EMBL" id="OGY11086.1"/>
    </source>
</evidence>
<organism evidence="1 2">
    <name type="scientific">Candidatus Blackburnbacteria bacterium RIFCSPHIGHO2_12_FULL_41_13b</name>
    <dbReference type="NCBI Taxonomy" id="1797517"/>
    <lineage>
        <taxon>Bacteria</taxon>
        <taxon>Candidatus Blackburniibacteriota</taxon>
    </lineage>
</organism>